<feature type="domain" description="CoA-binding" evidence="6">
    <location>
        <begin position="4"/>
        <end position="105"/>
    </location>
</feature>
<dbReference type="SUPFAM" id="SSF51735">
    <property type="entry name" value="NAD(P)-binding Rossmann-fold domains"/>
    <property type="match status" value="1"/>
</dbReference>
<feature type="binding site" evidence="3">
    <location>
        <position position="43"/>
    </location>
    <ligand>
        <name>CoA</name>
        <dbReference type="ChEBI" id="CHEBI:57287"/>
    </ligand>
</feature>
<dbReference type="Proteomes" id="UP001359308">
    <property type="component" value="Chromosome"/>
</dbReference>
<proteinExistence type="inferred from homology"/>
<evidence type="ECO:0000313" key="7">
    <source>
        <dbReference type="EMBL" id="WWF01694.1"/>
    </source>
</evidence>
<organism evidence="7 8">
    <name type="scientific">Methylococcus capsulatus</name>
    <dbReference type="NCBI Taxonomy" id="414"/>
    <lineage>
        <taxon>Bacteria</taxon>
        <taxon>Pseudomonadati</taxon>
        <taxon>Pseudomonadota</taxon>
        <taxon>Gammaproteobacteria</taxon>
        <taxon>Methylococcales</taxon>
        <taxon>Methylococcaceae</taxon>
        <taxon>Methylococcus</taxon>
    </lineage>
</organism>
<feature type="active site" description="Tele-phosphohistidine intermediate" evidence="3">
    <location>
        <position position="252"/>
    </location>
</feature>
<keyword evidence="1 3" id="KW-0436">Ligase</keyword>
<evidence type="ECO:0000256" key="1">
    <source>
        <dbReference type="ARBA" id="ARBA00022598"/>
    </source>
</evidence>
<accession>A0ABZ2F3A6</accession>
<keyword evidence="8" id="KW-1185">Reference proteome</keyword>
<protein>
    <recommendedName>
        <fullName evidence="3">Succinate--CoA ligase [ADP-forming] subunit alpha</fullName>
        <ecNumber evidence="3">6.2.1.5</ecNumber>
    </recommendedName>
    <alternativeName>
        <fullName evidence="3">Succinyl-CoA synthetase subunit alpha</fullName>
        <shortName evidence="3">SCS-alpha</shortName>
    </alternativeName>
</protein>
<keyword evidence="3 5" id="KW-0816">Tricarboxylic acid cycle</keyword>
<dbReference type="InterPro" id="IPR005810">
    <property type="entry name" value="CoA_lig_alpha"/>
</dbReference>
<comment type="function">
    <text evidence="3 5">Succinyl-CoA synthetase functions in the citric acid cycle (TCA), coupling the hydrolysis of succinyl-CoA to the synthesis of either ATP or GTP and thus represents the only step of substrate-level phosphorylation in the TCA. The alpha subunit of the enzyme binds the substrates coenzyme A and phosphate, while succinate binding and nucleotide specificity is provided by the beta subunit.</text>
</comment>
<dbReference type="InterPro" id="IPR036291">
    <property type="entry name" value="NAD(P)-bd_dom_sf"/>
</dbReference>
<evidence type="ECO:0000313" key="8">
    <source>
        <dbReference type="Proteomes" id="UP001359308"/>
    </source>
</evidence>
<dbReference type="GO" id="GO:0004775">
    <property type="term" value="F:succinate-CoA ligase (ADP-forming) activity"/>
    <property type="evidence" value="ECO:0007669"/>
    <property type="project" value="UniProtKB-EC"/>
</dbReference>
<dbReference type="PRINTS" id="PR01798">
    <property type="entry name" value="SCOASYNTHASE"/>
</dbReference>
<dbReference type="SMART" id="SM00881">
    <property type="entry name" value="CoA_binding"/>
    <property type="match status" value="1"/>
</dbReference>
<reference evidence="7 8" key="1">
    <citation type="submission" date="2022-09" db="EMBL/GenBank/DDBJ databases">
        <authorList>
            <person name="Giprobiosintez L."/>
        </authorList>
    </citation>
    <scope>NUCLEOTIDE SEQUENCE [LARGE SCALE GENOMIC DNA]</scope>
    <source>
        <strain evidence="8">VKPM-B-12549 (GBS-15)</strain>
    </source>
</reference>
<comment type="similarity">
    <text evidence="3 4">Belongs to the succinate/malate CoA ligase alpha subunit family.</text>
</comment>
<evidence type="ECO:0000256" key="5">
    <source>
        <dbReference type="RuleBase" id="RU000699"/>
    </source>
</evidence>
<keyword evidence="2 3" id="KW-0547">Nucleotide-binding</keyword>
<dbReference type="NCBIfam" id="NF004230">
    <property type="entry name" value="PRK05678.1"/>
    <property type="match status" value="1"/>
</dbReference>
<comment type="caution">
    <text evidence="3">Lacks conserved residue(s) required for the propagation of feature annotation.</text>
</comment>
<dbReference type="Pfam" id="PF02629">
    <property type="entry name" value="CoA_binding"/>
    <property type="match status" value="1"/>
</dbReference>
<dbReference type="PANTHER" id="PTHR11117:SF2">
    <property type="entry name" value="SUCCINATE--COA LIGASE [ADP_GDP-FORMING] SUBUNIT ALPHA, MITOCHONDRIAL"/>
    <property type="match status" value="1"/>
</dbReference>
<comment type="catalytic activity">
    <reaction evidence="3">
        <text>GTP + succinate + CoA = succinyl-CoA + GDP + phosphate</text>
        <dbReference type="Rhea" id="RHEA:22120"/>
        <dbReference type="ChEBI" id="CHEBI:30031"/>
        <dbReference type="ChEBI" id="CHEBI:37565"/>
        <dbReference type="ChEBI" id="CHEBI:43474"/>
        <dbReference type="ChEBI" id="CHEBI:57287"/>
        <dbReference type="ChEBI" id="CHEBI:57292"/>
        <dbReference type="ChEBI" id="CHEBI:58189"/>
    </reaction>
</comment>
<dbReference type="PROSITE" id="PS00399">
    <property type="entry name" value="SUCCINYL_COA_LIG_2"/>
    <property type="match status" value="1"/>
</dbReference>
<feature type="binding site" evidence="3">
    <location>
        <position position="164"/>
    </location>
    <ligand>
        <name>substrate</name>
        <note>ligand shared with subunit beta</note>
    </ligand>
</feature>
<dbReference type="RefSeq" id="WP_198322608.1">
    <property type="nucleotide sequence ID" value="NZ_CP104311.1"/>
</dbReference>
<dbReference type="HAMAP" id="MF_01988">
    <property type="entry name" value="Succ_CoA_alpha"/>
    <property type="match status" value="1"/>
</dbReference>
<evidence type="ECO:0000256" key="4">
    <source>
        <dbReference type="RuleBase" id="RU000677"/>
    </source>
</evidence>
<dbReference type="PANTHER" id="PTHR11117">
    <property type="entry name" value="SUCCINYL-COA LIGASE SUBUNIT ALPHA"/>
    <property type="match status" value="1"/>
</dbReference>
<dbReference type="Pfam" id="PF00549">
    <property type="entry name" value="Ligase_CoA"/>
    <property type="match status" value="1"/>
</dbReference>
<dbReference type="InterPro" id="IPR017440">
    <property type="entry name" value="Cit_synth/succinyl-CoA_lig_AS"/>
</dbReference>
<evidence type="ECO:0000256" key="3">
    <source>
        <dbReference type="HAMAP-Rule" id="MF_01988"/>
    </source>
</evidence>
<name>A0ABZ2F3A6_METCP</name>
<dbReference type="InterPro" id="IPR003781">
    <property type="entry name" value="CoA-bd"/>
</dbReference>
<dbReference type="EMBL" id="CP104311">
    <property type="protein sequence ID" value="WWF01694.1"/>
    <property type="molecule type" value="Genomic_DNA"/>
</dbReference>
<dbReference type="PIRSF" id="PIRSF001553">
    <property type="entry name" value="SucCS_alpha"/>
    <property type="match status" value="1"/>
</dbReference>
<dbReference type="InterPro" id="IPR005811">
    <property type="entry name" value="SUCC_ACL_C"/>
</dbReference>
<dbReference type="Gene3D" id="3.40.50.720">
    <property type="entry name" value="NAD(P)-binding Rossmann-like Domain"/>
    <property type="match status" value="1"/>
</dbReference>
<gene>
    <name evidence="3 7" type="primary">sucD</name>
    <name evidence="7" type="ORF">N4J17_14685</name>
</gene>
<comment type="pathway">
    <text evidence="3 5">Carbohydrate metabolism; tricarboxylic acid cycle; succinate from succinyl-CoA (ligase route): step 1/1.</text>
</comment>
<comment type="subunit">
    <text evidence="3 5">Heterotetramer of two alpha and two beta subunits.</text>
</comment>
<dbReference type="NCBIfam" id="TIGR01019">
    <property type="entry name" value="sucCoAalpha"/>
    <property type="match status" value="1"/>
</dbReference>
<dbReference type="SUPFAM" id="SSF52210">
    <property type="entry name" value="Succinyl-CoA synthetase domains"/>
    <property type="match status" value="1"/>
</dbReference>
<comment type="catalytic activity">
    <reaction evidence="3 5">
        <text>succinate + ATP + CoA = succinyl-CoA + ADP + phosphate</text>
        <dbReference type="Rhea" id="RHEA:17661"/>
        <dbReference type="ChEBI" id="CHEBI:30031"/>
        <dbReference type="ChEBI" id="CHEBI:30616"/>
        <dbReference type="ChEBI" id="CHEBI:43474"/>
        <dbReference type="ChEBI" id="CHEBI:57287"/>
        <dbReference type="ChEBI" id="CHEBI:57292"/>
        <dbReference type="ChEBI" id="CHEBI:456216"/>
        <dbReference type="EC" id="6.2.1.5"/>
    </reaction>
</comment>
<evidence type="ECO:0000256" key="2">
    <source>
        <dbReference type="ARBA" id="ARBA00022741"/>
    </source>
</evidence>
<dbReference type="InterPro" id="IPR016102">
    <property type="entry name" value="Succinyl-CoA_synth-like"/>
</dbReference>
<dbReference type="EC" id="6.2.1.5" evidence="3"/>
<dbReference type="Gene3D" id="3.40.50.261">
    <property type="entry name" value="Succinyl-CoA synthetase domains"/>
    <property type="match status" value="1"/>
</dbReference>
<sequence>MSVFVNKHSKVIFQGFTGEHATFHAKDAMRMGTQVVGGVTPGKGGTRHPDPELAHLPVFDTVAEAVAATGADVSAIFVPPPFNADALMEAIDAGIRVAVTIADGIPVHDMIRLQRYRVGKDTIVIGPNTPGIITPGECKVGIMPSHIYKRGNVGIISRSGTLNYEATEQMAALGLGITTSVGIGGDPINGTDFVTVLRAFEADPETEIVVMIGEIGGPQEVAAAHWAKENMTKPVIGFVAGLAAPTGRRMGHAGAIISSEADTAGAKMDAMEALGLYVARNPAQIGQTVLRAAQEHGIKF</sequence>
<feature type="binding site" evidence="3">
    <location>
        <begin position="17"/>
        <end position="20"/>
    </location>
    <ligand>
        <name>CoA</name>
        <dbReference type="ChEBI" id="CHEBI:57287"/>
    </ligand>
</feature>
<evidence type="ECO:0000259" key="6">
    <source>
        <dbReference type="SMART" id="SM00881"/>
    </source>
</evidence>